<evidence type="ECO:0000313" key="3">
    <source>
        <dbReference type="Proteomes" id="UP000604825"/>
    </source>
</evidence>
<protein>
    <submittedName>
        <fullName evidence="2">Uncharacterized protein</fullName>
    </submittedName>
</protein>
<reference evidence="2" key="1">
    <citation type="submission" date="2020-10" db="EMBL/GenBank/DDBJ databases">
        <authorList>
            <person name="Han B."/>
            <person name="Lu T."/>
            <person name="Zhao Q."/>
            <person name="Huang X."/>
            <person name="Zhao Y."/>
        </authorList>
    </citation>
    <scope>NUCLEOTIDE SEQUENCE</scope>
</reference>
<dbReference type="AlphaFoldDB" id="A0A811P541"/>
<dbReference type="EMBL" id="CAJGYO010000005">
    <property type="protein sequence ID" value="CAD6232689.1"/>
    <property type="molecule type" value="Genomic_DNA"/>
</dbReference>
<feature type="compositionally biased region" description="Acidic residues" evidence="1">
    <location>
        <begin position="122"/>
        <end position="135"/>
    </location>
</feature>
<evidence type="ECO:0000256" key="1">
    <source>
        <dbReference type="SAM" id="MobiDB-lite"/>
    </source>
</evidence>
<sequence length="208" mass="23396">MHEHVEFFSGPPTFDALVSKCLFKFGWPLSLRGRFDCGKEQTHYVLMCLSCEDEWKNYIEVIKSISVRCLEVVVEKGCSQIMVVVDDNVDVEPVENLTQDKELHAVIVREVDRSCEPGALNDDFDEETFDEDDGNGDVTHDMDDISQGSEDDEVDVASTDEDDFTSGPGVLVDGSLTMEYNDIELWQMKAVHVEVPSVPNFMDTSLVD</sequence>
<name>A0A811P541_9POAL</name>
<proteinExistence type="predicted"/>
<organism evidence="2 3">
    <name type="scientific">Miscanthus lutarioriparius</name>
    <dbReference type="NCBI Taxonomy" id="422564"/>
    <lineage>
        <taxon>Eukaryota</taxon>
        <taxon>Viridiplantae</taxon>
        <taxon>Streptophyta</taxon>
        <taxon>Embryophyta</taxon>
        <taxon>Tracheophyta</taxon>
        <taxon>Spermatophyta</taxon>
        <taxon>Magnoliopsida</taxon>
        <taxon>Liliopsida</taxon>
        <taxon>Poales</taxon>
        <taxon>Poaceae</taxon>
        <taxon>PACMAD clade</taxon>
        <taxon>Panicoideae</taxon>
        <taxon>Andropogonodae</taxon>
        <taxon>Andropogoneae</taxon>
        <taxon>Saccharinae</taxon>
        <taxon>Miscanthus</taxon>
    </lineage>
</organism>
<feature type="compositionally biased region" description="Acidic residues" evidence="1">
    <location>
        <begin position="149"/>
        <end position="164"/>
    </location>
</feature>
<gene>
    <name evidence="2" type="ORF">NCGR_LOCUS22296</name>
</gene>
<dbReference type="OrthoDB" id="689494at2759"/>
<evidence type="ECO:0000313" key="2">
    <source>
        <dbReference type="EMBL" id="CAD6232689.1"/>
    </source>
</evidence>
<comment type="caution">
    <text evidence="2">The sequence shown here is derived from an EMBL/GenBank/DDBJ whole genome shotgun (WGS) entry which is preliminary data.</text>
</comment>
<accession>A0A811P541</accession>
<dbReference type="Proteomes" id="UP000604825">
    <property type="component" value="Unassembled WGS sequence"/>
</dbReference>
<feature type="region of interest" description="Disordered" evidence="1">
    <location>
        <begin position="118"/>
        <end position="170"/>
    </location>
</feature>
<keyword evidence="3" id="KW-1185">Reference proteome</keyword>